<keyword evidence="9" id="KW-1133">Transmembrane helix</keyword>
<name>A0A0F9FJB3_9ZZZZ</name>
<comment type="caution">
    <text evidence="11">The sequence shown here is derived from an EMBL/GenBank/DDBJ whole genome shotgun (WGS) entry which is preliminary data.</text>
</comment>
<evidence type="ECO:0000256" key="7">
    <source>
        <dbReference type="ARBA" id="ARBA00022840"/>
    </source>
</evidence>
<dbReference type="Pfam" id="PF25323">
    <property type="entry name" value="6TM_PilS"/>
    <property type="match status" value="1"/>
</dbReference>
<dbReference type="SMART" id="SM00388">
    <property type="entry name" value="HisKA"/>
    <property type="match status" value="1"/>
</dbReference>
<dbReference type="InterPro" id="IPR004358">
    <property type="entry name" value="Sig_transdc_His_kin-like_C"/>
</dbReference>
<evidence type="ECO:0000256" key="1">
    <source>
        <dbReference type="ARBA" id="ARBA00000085"/>
    </source>
</evidence>
<feature type="transmembrane region" description="Helical" evidence="9">
    <location>
        <begin position="154"/>
        <end position="176"/>
    </location>
</feature>
<keyword evidence="3" id="KW-0597">Phosphoprotein</keyword>
<evidence type="ECO:0000256" key="6">
    <source>
        <dbReference type="ARBA" id="ARBA00022777"/>
    </source>
</evidence>
<evidence type="ECO:0000256" key="3">
    <source>
        <dbReference type="ARBA" id="ARBA00022553"/>
    </source>
</evidence>
<feature type="non-terminal residue" evidence="11">
    <location>
        <position position="1"/>
    </location>
</feature>
<dbReference type="SUPFAM" id="SSF55874">
    <property type="entry name" value="ATPase domain of HSP90 chaperone/DNA topoisomerase II/histidine kinase"/>
    <property type="match status" value="1"/>
</dbReference>
<dbReference type="InterPro" id="IPR050736">
    <property type="entry name" value="Sensor_HK_Regulatory"/>
</dbReference>
<keyword evidence="7" id="KW-0067">ATP-binding</keyword>
<keyword evidence="8" id="KW-0902">Two-component regulatory system</keyword>
<dbReference type="PANTHER" id="PTHR43711">
    <property type="entry name" value="TWO-COMPONENT HISTIDINE KINASE"/>
    <property type="match status" value="1"/>
</dbReference>
<protein>
    <recommendedName>
        <fullName evidence="2">histidine kinase</fullName>
        <ecNumber evidence="2">2.7.13.3</ecNumber>
    </recommendedName>
</protein>
<evidence type="ECO:0000256" key="4">
    <source>
        <dbReference type="ARBA" id="ARBA00022679"/>
    </source>
</evidence>
<feature type="domain" description="Histidine kinase" evidence="10">
    <location>
        <begin position="250"/>
        <end position="469"/>
    </location>
</feature>
<feature type="transmembrane region" description="Helical" evidence="9">
    <location>
        <begin position="128"/>
        <end position="147"/>
    </location>
</feature>
<evidence type="ECO:0000313" key="11">
    <source>
        <dbReference type="EMBL" id="KKL78591.1"/>
    </source>
</evidence>
<dbReference type="InterPro" id="IPR003594">
    <property type="entry name" value="HATPase_dom"/>
</dbReference>
<evidence type="ECO:0000256" key="8">
    <source>
        <dbReference type="ARBA" id="ARBA00023012"/>
    </source>
</evidence>
<dbReference type="AlphaFoldDB" id="A0A0F9FJB3"/>
<feature type="transmembrane region" description="Helical" evidence="9">
    <location>
        <begin position="41"/>
        <end position="58"/>
    </location>
</feature>
<dbReference type="FunFam" id="3.30.565.10:FF:000037">
    <property type="entry name" value="Hybrid sensor histidine kinase/response regulator"/>
    <property type="match status" value="1"/>
</dbReference>
<dbReference type="InterPro" id="IPR036097">
    <property type="entry name" value="HisK_dim/P_sf"/>
</dbReference>
<evidence type="ECO:0000256" key="2">
    <source>
        <dbReference type="ARBA" id="ARBA00012438"/>
    </source>
</evidence>
<dbReference type="InterPro" id="IPR036890">
    <property type="entry name" value="HATPase_C_sf"/>
</dbReference>
<dbReference type="CDD" id="cd00082">
    <property type="entry name" value="HisKA"/>
    <property type="match status" value="1"/>
</dbReference>
<evidence type="ECO:0000256" key="9">
    <source>
        <dbReference type="SAM" id="Phobius"/>
    </source>
</evidence>
<dbReference type="Gene3D" id="1.10.287.130">
    <property type="match status" value="1"/>
</dbReference>
<dbReference type="Pfam" id="PF00512">
    <property type="entry name" value="HisKA"/>
    <property type="match status" value="1"/>
</dbReference>
<feature type="transmembrane region" description="Helical" evidence="9">
    <location>
        <begin position="64"/>
        <end position="81"/>
    </location>
</feature>
<gene>
    <name evidence="11" type="ORF">LCGC14_2023320</name>
</gene>
<evidence type="ECO:0000256" key="5">
    <source>
        <dbReference type="ARBA" id="ARBA00022741"/>
    </source>
</evidence>
<keyword evidence="9" id="KW-0472">Membrane</keyword>
<sequence>YTGSGCIRQMKANKKNAEIVVSLPLEEELIRQIKWFIRRRWLAGGGGILVFWVMSFVLELPLPVLPLYVISGSVLVYNFFFQNYAQKLESTTPHKLSSFSRFANFQIFADWVALTLVVHYTGGIESPLIFFFIFHVIISTILLSQLASYLQATLAVFLITLLTVTEYYGVISHIHIPGILDGRLYNEPIRLFTFLLFFSSTLYISTYLASSVSKRLRVREKELVVLKKNLEEAYHELEESDVAKSEFVMMVTHELRSPLSAIESTLKLFLEGYVGDMPGDQRKLVQGIEQRTHFLLKLVNDLLHLARVKTEKFKKGKAEINLTEIVQRVASSIQTRVRNKRLNLQVELPGDPVMFWGNDDEIELLFSNLIGNSVEYTPPEGSILLKMVEENLQIKVEVSDTGIGIAAEDLSKIFEEFYRAKNAKKIAKTATGLGLSMVKRIVEAYEGKIRVKSTLGSGTTFTFYLPKKKNSSHNWTVSKSATGLVSGEPIQGEVDS</sequence>
<dbReference type="PRINTS" id="PR00344">
    <property type="entry name" value="BCTRLSENSOR"/>
</dbReference>
<dbReference type="SUPFAM" id="SSF47384">
    <property type="entry name" value="Homodimeric domain of signal transducing histidine kinase"/>
    <property type="match status" value="1"/>
</dbReference>
<keyword evidence="5" id="KW-0547">Nucleotide-binding</keyword>
<dbReference type="InterPro" id="IPR005467">
    <property type="entry name" value="His_kinase_dom"/>
</dbReference>
<keyword evidence="4" id="KW-0808">Transferase</keyword>
<dbReference type="GO" id="GO:0000155">
    <property type="term" value="F:phosphorelay sensor kinase activity"/>
    <property type="evidence" value="ECO:0007669"/>
    <property type="project" value="InterPro"/>
</dbReference>
<dbReference type="InterPro" id="IPR003661">
    <property type="entry name" value="HisK_dim/P_dom"/>
</dbReference>
<organism evidence="11">
    <name type="scientific">marine sediment metagenome</name>
    <dbReference type="NCBI Taxonomy" id="412755"/>
    <lineage>
        <taxon>unclassified sequences</taxon>
        <taxon>metagenomes</taxon>
        <taxon>ecological metagenomes</taxon>
    </lineage>
</organism>
<keyword evidence="6" id="KW-0418">Kinase</keyword>
<keyword evidence="9" id="KW-0812">Transmembrane</keyword>
<dbReference type="GO" id="GO:0005524">
    <property type="term" value="F:ATP binding"/>
    <property type="evidence" value="ECO:0007669"/>
    <property type="project" value="UniProtKB-KW"/>
</dbReference>
<accession>A0A0F9FJB3</accession>
<comment type="catalytic activity">
    <reaction evidence="1">
        <text>ATP + protein L-histidine = ADP + protein N-phospho-L-histidine.</text>
        <dbReference type="EC" id="2.7.13.3"/>
    </reaction>
</comment>
<dbReference type="SMART" id="SM00387">
    <property type="entry name" value="HATPase_c"/>
    <property type="match status" value="1"/>
</dbReference>
<reference evidence="11" key="1">
    <citation type="journal article" date="2015" name="Nature">
        <title>Complex archaea that bridge the gap between prokaryotes and eukaryotes.</title>
        <authorList>
            <person name="Spang A."/>
            <person name="Saw J.H."/>
            <person name="Jorgensen S.L."/>
            <person name="Zaremba-Niedzwiedzka K."/>
            <person name="Martijn J."/>
            <person name="Lind A.E."/>
            <person name="van Eijk R."/>
            <person name="Schleper C."/>
            <person name="Guy L."/>
            <person name="Ettema T.J."/>
        </authorList>
    </citation>
    <scope>NUCLEOTIDE SEQUENCE</scope>
</reference>
<dbReference type="EC" id="2.7.13.3" evidence="2"/>
<dbReference type="Gene3D" id="3.30.565.10">
    <property type="entry name" value="Histidine kinase-like ATPase, C-terminal domain"/>
    <property type="match status" value="1"/>
</dbReference>
<feature type="transmembrane region" description="Helical" evidence="9">
    <location>
        <begin position="102"/>
        <end position="122"/>
    </location>
</feature>
<dbReference type="EMBL" id="LAZR01023412">
    <property type="protein sequence ID" value="KKL78591.1"/>
    <property type="molecule type" value="Genomic_DNA"/>
</dbReference>
<dbReference type="CDD" id="cd00075">
    <property type="entry name" value="HATPase"/>
    <property type="match status" value="1"/>
</dbReference>
<evidence type="ECO:0000259" key="10">
    <source>
        <dbReference type="PROSITE" id="PS50109"/>
    </source>
</evidence>
<proteinExistence type="predicted"/>
<feature type="transmembrane region" description="Helical" evidence="9">
    <location>
        <begin position="188"/>
        <end position="209"/>
    </location>
</feature>
<dbReference type="Pfam" id="PF02518">
    <property type="entry name" value="HATPase_c"/>
    <property type="match status" value="1"/>
</dbReference>
<dbReference type="PANTHER" id="PTHR43711:SF1">
    <property type="entry name" value="HISTIDINE KINASE 1"/>
    <property type="match status" value="1"/>
</dbReference>
<dbReference type="PROSITE" id="PS50109">
    <property type="entry name" value="HIS_KIN"/>
    <property type="match status" value="1"/>
</dbReference>